<gene>
    <name evidence="2" type="ORF">C1SCF055_LOCUS3760</name>
</gene>
<dbReference type="NCBIfam" id="TIGR01444">
    <property type="entry name" value="fkbM_fam"/>
    <property type="match status" value="4"/>
</dbReference>
<comment type="caution">
    <text evidence="2">The sequence shown here is derived from an EMBL/GenBank/DDBJ whole genome shotgun (WGS) entry which is preliminary data.</text>
</comment>
<reference evidence="2" key="1">
    <citation type="submission" date="2022-10" db="EMBL/GenBank/DDBJ databases">
        <authorList>
            <person name="Chen Y."/>
            <person name="Dougan E. K."/>
            <person name="Chan C."/>
            <person name="Rhodes N."/>
            <person name="Thang M."/>
        </authorList>
    </citation>
    <scope>NUCLEOTIDE SEQUENCE</scope>
</reference>
<dbReference type="GO" id="GO:0032259">
    <property type="term" value="P:methylation"/>
    <property type="evidence" value="ECO:0007669"/>
    <property type="project" value="UniProtKB-KW"/>
</dbReference>
<dbReference type="PANTHER" id="PTHR34203:SF13">
    <property type="entry name" value="EXPRESSED PROTEIN"/>
    <property type="match status" value="1"/>
</dbReference>
<organism evidence="2">
    <name type="scientific">Cladocopium goreaui</name>
    <dbReference type="NCBI Taxonomy" id="2562237"/>
    <lineage>
        <taxon>Eukaryota</taxon>
        <taxon>Sar</taxon>
        <taxon>Alveolata</taxon>
        <taxon>Dinophyceae</taxon>
        <taxon>Suessiales</taxon>
        <taxon>Symbiodiniaceae</taxon>
        <taxon>Cladocopium</taxon>
    </lineage>
</organism>
<name>A0A9P1BLB3_9DINO</name>
<accession>A0A9P1BLB3</accession>
<proteinExistence type="predicted"/>
<reference evidence="3 4" key="2">
    <citation type="submission" date="2024-05" db="EMBL/GenBank/DDBJ databases">
        <authorList>
            <person name="Chen Y."/>
            <person name="Shah S."/>
            <person name="Dougan E. K."/>
            <person name="Thang M."/>
            <person name="Chan C."/>
        </authorList>
    </citation>
    <scope>NUCLEOTIDE SEQUENCE [LARGE SCALE GENOMIC DNA]</scope>
</reference>
<keyword evidence="3" id="KW-0489">Methyltransferase</keyword>
<dbReference type="Pfam" id="PF05050">
    <property type="entry name" value="Methyltransf_21"/>
    <property type="match status" value="4"/>
</dbReference>
<dbReference type="EMBL" id="CAMXCT030000202">
    <property type="protein sequence ID" value="CAL4762744.1"/>
    <property type="molecule type" value="Genomic_DNA"/>
</dbReference>
<dbReference type="Proteomes" id="UP001152797">
    <property type="component" value="Unassembled WGS sequence"/>
</dbReference>
<dbReference type="OrthoDB" id="2128152at2759"/>
<keyword evidence="3" id="KW-0808">Transferase</keyword>
<evidence type="ECO:0000313" key="3">
    <source>
        <dbReference type="EMBL" id="CAL4762744.1"/>
    </source>
</evidence>
<feature type="domain" description="Methyltransferase FkbM" evidence="1">
    <location>
        <begin position="315"/>
        <end position="478"/>
    </location>
</feature>
<dbReference type="EMBL" id="CAMXCT020000202">
    <property type="protein sequence ID" value="CAL1128807.1"/>
    <property type="molecule type" value="Genomic_DNA"/>
</dbReference>
<evidence type="ECO:0000313" key="2">
    <source>
        <dbReference type="EMBL" id="CAI3975432.1"/>
    </source>
</evidence>
<evidence type="ECO:0000259" key="1">
    <source>
        <dbReference type="Pfam" id="PF05050"/>
    </source>
</evidence>
<sequence length="1038" mass="111454">MNKARVSAGFDMVVLGMNDIVSSEIARFGQWEIATADDMAKRAGTSLAESGTFLDIGANIGYYTLLFAHKGFNVIAVEAMTRNRQAIMGSLCLNPHLRSRVTLVPTAVVAPWELQKTCVESGQDDVSSWHLRCDGADCEFGKSCREVRVSTLDTILLNMSLPQPLSVAKIDVGGRECQVLEAGDGLFESQVLQIATPTTETKKCVLTHAIKHGFRATKVGGATSLVADTSLKGLIDTNQKTDNIFPVLSSHSLNECVPPGMNKARVSAGFDMVVLGMNDIVSSEIARFGQWEIATADDMAKRAGTSLAESGTFLDIGANIGYYTLLFAHKGFNVIAVEAMTRNRQAIMGSLCLNPHLRSRVTLVPTALAAPFEVDFTTCIIKSTNSKINIGNGHLSCGPDKKCDSGDANCQPVELKTLDSVLADLSPASVDVMKMDVEEHECQVLAGGDSLFSKYHPKLLQVETQFGDARNCLHNKALQYGYREKQMGPDTALVLDVAEHAGQFSEGTTLAPVLASTLKPLGSTIYERTSSDGGCVPPGMNKARVSAGFDMVVLGMNDIVSSEIARFGQWEIATADDMAKRAGTSLAESGTFLDIGANIGYYTLLFAHKGFNVIAVEAMTRNRQAIMGSLCLNPHLRSRVTLVPTAVVAPWELQKTCVESGQDDVSSWHLRCDGADCEFGKSCREVRVSTLDTILLNMSLPQPLSVAKIDVGGRECQVLEAGDGLFESQVLQIATPTTETKKCVLTHAIKHGFRATKVGGATSLVADTSLKGLIDTNQKTDNIFPVLSSHSLNECVPPGMNKARVSAGFDMVVLGMNDIVSSEIARFGQWEIATADDMAKRAGTSLAESGTFLDIGANIGYYTLLFAHKGFNVIAVEAMTRNRQAIMGSLCLNPHLRSRVTLVPTALAAPFEVDFTTCIIKSTNSKINIGNGHLSCGPDKKCDSGDANCQPVELKTLDSVLADLSPASVDVMKMDVEEHECQVLAGGDSLFSKYHPKLLQVETQFGDARNCLHNKALQYGYREKPLGADTALVNDSGG</sequence>
<protein>
    <submittedName>
        <fullName evidence="3">Methyltransferase FkbM domain-containing protein</fullName>
    </submittedName>
</protein>
<feature type="domain" description="Methyltransferase FkbM" evidence="1">
    <location>
        <begin position="854"/>
        <end position="1017"/>
    </location>
</feature>
<dbReference type="SUPFAM" id="SSF53335">
    <property type="entry name" value="S-adenosyl-L-methionine-dependent methyltransferases"/>
    <property type="match status" value="4"/>
</dbReference>
<evidence type="ECO:0000313" key="4">
    <source>
        <dbReference type="Proteomes" id="UP001152797"/>
    </source>
</evidence>
<dbReference type="PANTHER" id="PTHR34203">
    <property type="entry name" value="METHYLTRANSFERASE, FKBM FAMILY PROTEIN"/>
    <property type="match status" value="1"/>
</dbReference>
<dbReference type="GO" id="GO:0008168">
    <property type="term" value="F:methyltransferase activity"/>
    <property type="evidence" value="ECO:0007669"/>
    <property type="project" value="UniProtKB-KW"/>
</dbReference>
<dbReference type="EMBL" id="CAMXCT010000202">
    <property type="protein sequence ID" value="CAI3975432.1"/>
    <property type="molecule type" value="Genomic_DNA"/>
</dbReference>
<dbReference type="InterPro" id="IPR006342">
    <property type="entry name" value="FkbM_mtfrase"/>
</dbReference>
<feature type="domain" description="Methyltransferase FkbM" evidence="1">
    <location>
        <begin position="55"/>
        <end position="189"/>
    </location>
</feature>
<keyword evidence="4" id="KW-1185">Reference proteome</keyword>
<dbReference type="AlphaFoldDB" id="A0A9P1BLB3"/>
<feature type="domain" description="Methyltransferase FkbM" evidence="1">
    <location>
        <begin position="594"/>
        <end position="728"/>
    </location>
</feature>
<dbReference type="InterPro" id="IPR029063">
    <property type="entry name" value="SAM-dependent_MTases_sf"/>
</dbReference>
<dbReference type="Gene3D" id="3.40.50.150">
    <property type="entry name" value="Vaccinia Virus protein VP39"/>
    <property type="match status" value="4"/>
</dbReference>
<dbReference type="InterPro" id="IPR052514">
    <property type="entry name" value="SAM-dependent_MTase"/>
</dbReference>